<feature type="non-terminal residue" evidence="1">
    <location>
        <position position="1"/>
    </location>
</feature>
<feature type="non-terminal residue" evidence="1">
    <location>
        <position position="259"/>
    </location>
</feature>
<dbReference type="EMBL" id="BARS01035137">
    <property type="protein sequence ID" value="GAG15473.1"/>
    <property type="molecule type" value="Genomic_DNA"/>
</dbReference>
<accession>X0VSR4</accession>
<reference evidence="1" key="1">
    <citation type="journal article" date="2014" name="Front. Microbiol.">
        <title>High frequency of phylogenetically diverse reductive dehalogenase-homologous genes in deep subseafloor sedimentary metagenomes.</title>
        <authorList>
            <person name="Kawai M."/>
            <person name="Futagami T."/>
            <person name="Toyoda A."/>
            <person name="Takaki Y."/>
            <person name="Nishi S."/>
            <person name="Hori S."/>
            <person name="Arai W."/>
            <person name="Tsubouchi T."/>
            <person name="Morono Y."/>
            <person name="Uchiyama I."/>
            <person name="Ito T."/>
            <person name="Fujiyama A."/>
            <person name="Inagaki F."/>
            <person name="Takami H."/>
        </authorList>
    </citation>
    <scope>NUCLEOTIDE SEQUENCE</scope>
    <source>
        <strain evidence="1">Expedition CK06-06</strain>
    </source>
</reference>
<sequence length="259" mass="27690">QAAAQAKTYSGLLQQISNAYGDLWETIGFGITQNEKLLGELTKLRDVLTSGGLVDAVVKLAEVTATVTTKTIEFGQATADTVRGLIAYKDWVNSTQIDVSELEEATGGLTDKFSQLGSVLASVTVGPLLKLRAQFQELGEQARLTAKAEDGIAWSTEQMAKSFQSSVVAILEAEKGVDGLKESIEELSAAQNDEIASSDAFLSSLEKIGVVLESQTNAALEKNNALLREADALYKSGEITRRDFEAIERGIAIANRDTA</sequence>
<protein>
    <submittedName>
        <fullName evidence="1">Uncharacterized protein</fullName>
    </submittedName>
</protein>
<evidence type="ECO:0000313" key="1">
    <source>
        <dbReference type="EMBL" id="GAG15473.1"/>
    </source>
</evidence>
<name>X0VSR4_9ZZZZ</name>
<proteinExistence type="predicted"/>
<dbReference type="AlphaFoldDB" id="X0VSR4"/>
<gene>
    <name evidence="1" type="ORF">S01H1_54178</name>
</gene>
<organism evidence="1">
    <name type="scientific">marine sediment metagenome</name>
    <dbReference type="NCBI Taxonomy" id="412755"/>
    <lineage>
        <taxon>unclassified sequences</taxon>
        <taxon>metagenomes</taxon>
        <taxon>ecological metagenomes</taxon>
    </lineage>
</organism>
<comment type="caution">
    <text evidence="1">The sequence shown here is derived from an EMBL/GenBank/DDBJ whole genome shotgun (WGS) entry which is preliminary data.</text>
</comment>